<evidence type="ECO:0000259" key="3">
    <source>
        <dbReference type="Pfam" id="PF14791"/>
    </source>
</evidence>
<keyword evidence="1" id="KW-0808">Transferase</keyword>
<accession>A0ABP1CVH3</accession>
<evidence type="ECO:0000313" key="4">
    <source>
        <dbReference type="EMBL" id="CAL1698514.1"/>
    </source>
</evidence>
<reference evidence="5" key="1">
    <citation type="submission" date="2024-04" db="EMBL/GenBank/DDBJ databases">
        <authorList>
            <person name="Shaw F."/>
            <person name="Minotto A."/>
        </authorList>
    </citation>
    <scope>NUCLEOTIDE SEQUENCE [LARGE SCALE GENOMIC DNA]</scope>
</reference>
<dbReference type="Proteomes" id="UP001497453">
    <property type="component" value="Chromosome 10"/>
</dbReference>
<proteinExistence type="predicted"/>
<dbReference type="SUPFAM" id="SSF81301">
    <property type="entry name" value="Nucleotidyltransferase"/>
    <property type="match status" value="1"/>
</dbReference>
<evidence type="ECO:0000256" key="1">
    <source>
        <dbReference type="ARBA" id="ARBA00022679"/>
    </source>
</evidence>
<dbReference type="InterPro" id="IPR037160">
    <property type="entry name" value="DNA_Pol_thumb_sf"/>
</dbReference>
<dbReference type="PANTHER" id="PTHR11276">
    <property type="entry name" value="DNA POLYMERASE TYPE-X FAMILY MEMBER"/>
    <property type="match status" value="1"/>
</dbReference>
<organism evidence="4 5">
    <name type="scientific">Somion occarium</name>
    <dbReference type="NCBI Taxonomy" id="3059160"/>
    <lineage>
        <taxon>Eukaryota</taxon>
        <taxon>Fungi</taxon>
        <taxon>Dikarya</taxon>
        <taxon>Basidiomycota</taxon>
        <taxon>Agaricomycotina</taxon>
        <taxon>Agaricomycetes</taxon>
        <taxon>Polyporales</taxon>
        <taxon>Cerrenaceae</taxon>
        <taxon>Somion</taxon>
    </lineage>
</organism>
<dbReference type="InterPro" id="IPR029398">
    <property type="entry name" value="PolB_thumb"/>
</dbReference>
<dbReference type="InterPro" id="IPR022312">
    <property type="entry name" value="DNA_pol_X"/>
</dbReference>
<evidence type="ECO:0000256" key="2">
    <source>
        <dbReference type="ARBA" id="ARBA00022695"/>
    </source>
</evidence>
<name>A0ABP1CVH3_9APHY</name>
<keyword evidence="2" id="KW-0548">Nucleotidyltransferase</keyword>
<feature type="domain" description="DNA polymerase beta thumb" evidence="3">
    <location>
        <begin position="15"/>
        <end position="85"/>
    </location>
</feature>
<evidence type="ECO:0000313" key="5">
    <source>
        <dbReference type="Proteomes" id="UP001497453"/>
    </source>
</evidence>
<sequence length="88" mass="10003">MTPHVLIVADNECMQTTGDDIFNRSMRIKANKMGYSLNQKGLFAGVVRDPHDRARKLNHGTNIASSSEREIFEILGVPWQEPHERIRG</sequence>
<protein>
    <recommendedName>
        <fullName evidence="3">DNA polymerase beta thumb domain-containing protein</fullName>
    </recommendedName>
</protein>
<keyword evidence="5" id="KW-1185">Reference proteome</keyword>
<dbReference type="PANTHER" id="PTHR11276:SF28">
    <property type="entry name" value="DNA POLYMERASE LAMBDA"/>
    <property type="match status" value="1"/>
</dbReference>
<gene>
    <name evidence="4" type="ORF">GFSPODELE1_LOCUS2186</name>
</gene>
<dbReference type="Gene3D" id="3.30.210.10">
    <property type="entry name" value="DNA polymerase, thumb domain"/>
    <property type="match status" value="1"/>
</dbReference>
<dbReference type="EMBL" id="OZ037953">
    <property type="protein sequence ID" value="CAL1698514.1"/>
    <property type="molecule type" value="Genomic_DNA"/>
</dbReference>
<dbReference type="InterPro" id="IPR043519">
    <property type="entry name" value="NT_sf"/>
</dbReference>
<dbReference type="Pfam" id="PF14791">
    <property type="entry name" value="DNA_pol_B_thumb"/>
    <property type="match status" value="1"/>
</dbReference>